<evidence type="ECO:0000256" key="4">
    <source>
        <dbReference type="ARBA" id="ARBA00022801"/>
    </source>
</evidence>
<dbReference type="Gene3D" id="1.20.120.1080">
    <property type="match status" value="1"/>
</dbReference>
<dbReference type="PANTHER" id="PTHR18934">
    <property type="entry name" value="ATP-DEPENDENT RNA HELICASE"/>
    <property type="match status" value="1"/>
</dbReference>
<evidence type="ECO:0000256" key="5">
    <source>
        <dbReference type="ARBA" id="ARBA00022806"/>
    </source>
</evidence>
<keyword evidence="5 10" id="KW-0347">Helicase</keyword>
<reference evidence="10" key="1">
    <citation type="submission" date="2020-04" db="EMBL/GenBank/DDBJ databases">
        <authorList>
            <person name="Alioto T."/>
            <person name="Alioto T."/>
            <person name="Gomez Garrido J."/>
        </authorList>
    </citation>
    <scope>NUCLEOTIDE SEQUENCE</scope>
    <source>
        <strain evidence="10">A484AB</strain>
    </source>
</reference>
<dbReference type="Proteomes" id="UP001152795">
    <property type="component" value="Unassembled WGS sequence"/>
</dbReference>
<dbReference type="SUPFAM" id="SSF52540">
    <property type="entry name" value="P-loop containing nucleoside triphosphate hydrolases"/>
    <property type="match status" value="1"/>
</dbReference>
<dbReference type="Gene3D" id="3.40.50.300">
    <property type="entry name" value="P-loop containing nucleotide triphosphate hydrolases"/>
    <property type="match status" value="1"/>
</dbReference>
<dbReference type="Pfam" id="PF04408">
    <property type="entry name" value="WHD_HA2"/>
    <property type="match status" value="1"/>
</dbReference>
<proteinExistence type="predicted"/>
<keyword evidence="3" id="KW-0547">Nucleotide-binding</keyword>
<dbReference type="InterPro" id="IPR007502">
    <property type="entry name" value="Helicase-assoc_dom"/>
</dbReference>
<keyword evidence="11" id="KW-1185">Reference proteome</keyword>
<feature type="domain" description="Helicase-associated" evidence="9">
    <location>
        <begin position="138"/>
        <end position="228"/>
    </location>
</feature>
<dbReference type="GO" id="GO:0005524">
    <property type="term" value="F:ATP binding"/>
    <property type="evidence" value="ECO:0007669"/>
    <property type="project" value="UniProtKB-KW"/>
</dbReference>
<comment type="caution">
    <text evidence="10">The sequence shown here is derived from an EMBL/GenBank/DDBJ whole genome shotgun (WGS) entry which is preliminary data.</text>
</comment>
<protein>
    <recommendedName>
        <fullName evidence="1">RNA helicase</fullName>
        <ecNumber evidence="1">3.6.4.13</ecNumber>
    </recommendedName>
</protein>
<dbReference type="SMART" id="SM00847">
    <property type="entry name" value="HA2"/>
    <property type="match status" value="1"/>
</dbReference>
<dbReference type="OrthoDB" id="10253254at2759"/>
<evidence type="ECO:0000256" key="8">
    <source>
        <dbReference type="ARBA" id="ARBA00047984"/>
    </source>
</evidence>
<evidence type="ECO:0000256" key="3">
    <source>
        <dbReference type="ARBA" id="ARBA00022741"/>
    </source>
</evidence>
<feature type="non-terminal residue" evidence="10">
    <location>
        <position position="1"/>
    </location>
</feature>
<gene>
    <name evidence="10" type="ORF">PACLA_8A048994</name>
</gene>
<dbReference type="GO" id="GO:0003724">
    <property type="term" value="F:RNA helicase activity"/>
    <property type="evidence" value="ECO:0007669"/>
    <property type="project" value="UniProtKB-EC"/>
</dbReference>
<dbReference type="EMBL" id="CACRXK020011435">
    <property type="protein sequence ID" value="CAB4021433.1"/>
    <property type="molecule type" value="Genomic_DNA"/>
</dbReference>
<evidence type="ECO:0000256" key="7">
    <source>
        <dbReference type="ARBA" id="ARBA00023187"/>
    </source>
</evidence>
<dbReference type="InterPro" id="IPR027417">
    <property type="entry name" value="P-loop_NTPase"/>
</dbReference>
<keyword evidence="4" id="KW-0378">Hydrolase</keyword>
<dbReference type="AlphaFoldDB" id="A0A7D9J3Y2"/>
<organism evidence="10 11">
    <name type="scientific">Paramuricea clavata</name>
    <name type="common">Red gorgonian</name>
    <name type="synonym">Violescent sea-whip</name>
    <dbReference type="NCBI Taxonomy" id="317549"/>
    <lineage>
        <taxon>Eukaryota</taxon>
        <taxon>Metazoa</taxon>
        <taxon>Cnidaria</taxon>
        <taxon>Anthozoa</taxon>
        <taxon>Octocorallia</taxon>
        <taxon>Malacalcyonacea</taxon>
        <taxon>Plexauridae</taxon>
        <taxon>Paramuricea</taxon>
    </lineage>
</organism>
<evidence type="ECO:0000256" key="2">
    <source>
        <dbReference type="ARBA" id="ARBA00022664"/>
    </source>
</evidence>
<dbReference type="InterPro" id="IPR048333">
    <property type="entry name" value="HA2_WH"/>
</dbReference>
<dbReference type="GO" id="GO:0003723">
    <property type="term" value="F:RNA binding"/>
    <property type="evidence" value="ECO:0007669"/>
    <property type="project" value="TreeGrafter"/>
</dbReference>
<dbReference type="EC" id="3.6.4.13" evidence="1"/>
<evidence type="ECO:0000313" key="10">
    <source>
        <dbReference type="EMBL" id="CAB4021433.1"/>
    </source>
</evidence>
<dbReference type="GO" id="GO:0008380">
    <property type="term" value="P:RNA splicing"/>
    <property type="evidence" value="ECO:0007669"/>
    <property type="project" value="UniProtKB-KW"/>
</dbReference>
<dbReference type="GO" id="GO:0006397">
    <property type="term" value="P:mRNA processing"/>
    <property type="evidence" value="ECO:0007669"/>
    <property type="project" value="UniProtKB-KW"/>
</dbReference>
<keyword evidence="7" id="KW-0508">mRNA splicing</keyword>
<comment type="catalytic activity">
    <reaction evidence="8">
        <text>ATP + H2O = ADP + phosphate + H(+)</text>
        <dbReference type="Rhea" id="RHEA:13065"/>
        <dbReference type="ChEBI" id="CHEBI:15377"/>
        <dbReference type="ChEBI" id="CHEBI:15378"/>
        <dbReference type="ChEBI" id="CHEBI:30616"/>
        <dbReference type="ChEBI" id="CHEBI:43474"/>
        <dbReference type="ChEBI" id="CHEBI:456216"/>
        <dbReference type="EC" id="3.6.4.13"/>
    </reaction>
</comment>
<name>A0A7D9J3Y2_PARCT</name>
<dbReference type="GO" id="GO:0016787">
    <property type="term" value="F:hydrolase activity"/>
    <property type="evidence" value="ECO:0007669"/>
    <property type="project" value="UniProtKB-KW"/>
</dbReference>
<evidence type="ECO:0000313" key="11">
    <source>
        <dbReference type="Proteomes" id="UP001152795"/>
    </source>
</evidence>
<evidence type="ECO:0000256" key="1">
    <source>
        <dbReference type="ARBA" id="ARBA00012552"/>
    </source>
</evidence>
<sequence>LLVNPLYFFNQRWILNGPPSEPKLNGYLAYSPTVCLDFYPWLENLVYNPRIRVESLLVSAISKASAQQRAGRAGRTKPGKCFRLYTEKAFQTEMQDNTYPEILRSNLGTVVLHLKKLGIDDLVHFDFMDPPAPETLMRALELLNYLGALDDNGDLTELGSMMAEFPLDPQLAKMVIASCEFNCSNEILSITAMLSVPQCFLRPNEAKKAADDAKMKFAHIDGDHLTLLNVYHAFKQNHEESQWCYDNFVQFRSLKSADNVRDQLVRIMDRFNLARRSTDFNSKDYYINIRKALVAGFFMQVAHLERSGHYLTVKDNQVVQLHPSTVLDHKPEWVLYNEFVLTTKNYIRTCTEVKPEWLVKVAPQYYDMRNFPNCEAKRIMERVIERLTRGR</sequence>
<dbReference type="FunFam" id="1.20.120.1080:FF:000003">
    <property type="entry name" value="Pre-mRNA-splicing factor ATP-dependent RNA helicase PRP43"/>
    <property type="match status" value="1"/>
</dbReference>
<dbReference type="InterPro" id="IPR011709">
    <property type="entry name" value="DEAD-box_helicase_OB_fold"/>
</dbReference>
<dbReference type="Pfam" id="PF07717">
    <property type="entry name" value="OB_NTP_bind"/>
    <property type="match status" value="1"/>
</dbReference>
<evidence type="ECO:0000259" key="9">
    <source>
        <dbReference type="SMART" id="SM00847"/>
    </source>
</evidence>
<dbReference type="PANTHER" id="PTHR18934:SF109">
    <property type="entry name" value="ATP-DEPENDENT RNA HELICASE DHX15 HOMOLOG"/>
    <property type="match status" value="1"/>
</dbReference>
<evidence type="ECO:0000256" key="6">
    <source>
        <dbReference type="ARBA" id="ARBA00022840"/>
    </source>
</evidence>
<accession>A0A7D9J3Y2</accession>
<dbReference type="Pfam" id="PF21010">
    <property type="entry name" value="HA2_C"/>
    <property type="match status" value="1"/>
</dbReference>
<keyword evidence="2" id="KW-0507">mRNA processing</keyword>
<keyword evidence="6" id="KW-0067">ATP-binding</keyword>
<dbReference type="GO" id="GO:0005681">
    <property type="term" value="C:spliceosomal complex"/>
    <property type="evidence" value="ECO:0007669"/>
    <property type="project" value="TreeGrafter"/>
</dbReference>